<reference evidence="2 3" key="1">
    <citation type="submission" date="2018-08" db="EMBL/GenBank/DDBJ databases">
        <title>Mucilaginibacter terrae sp. nov., isolated from manganese diggings.</title>
        <authorList>
            <person name="Huang Y."/>
            <person name="Zhou Z."/>
        </authorList>
    </citation>
    <scope>NUCLEOTIDE SEQUENCE [LARGE SCALE GENOMIC DNA]</scope>
    <source>
        <strain evidence="2 3">ZH6</strain>
    </source>
</reference>
<organism evidence="2 3">
    <name type="scientific">Mucilaginibacter terrenus</name>
    <dbReference type="NCBI Taxonomy" id="2482727"/>
    <lineage>
        <taxon>Bacteria</taxon>
        <taxon>Pseudomonadati</taxon>
        <taxon>Bacteroidota</taxon>
        <taxon>Sphingobacteriia</taxon>
        <taxon>Sphingobacteriales</taxon>
        <taxon>Sphingobacteriaceae</taxon>
        <taxon>Mucilaginibacter</taxon>
    </lineage>
</organism>
<evidence type="ECO:0008006" key="4">
    <source>
        <dbReference type="Google" id="ProtNLM"/>
    </source>
</evidence>
<name>A0A3E2NJJ9_9SPHI</name>
<evidence type="ECO:0000256" key="1">
    <source>
        <dbReference type="SAM" id="SignalP"/>
    </source>
</evidence>
<accession>A0A3E2NJJ9</accession>
<dbReference type="Proteomes" id="UP000260823">
    <property type="component" value="Unassembled WGS sequence"/>
</dbReference>
<dbReference type="Gene3D" id="2.60.40.1930">
    <property type="match status" value="1"/>
</dbReference>
<dbReference type="EMBL" id="QWDE01000007">
    <property type="protein sequence ID" value="RFZ81111.1"/>
    <property type="molecule type" value="Genomic_DNA"/>
</dbReference>
<evidence type="ECO:0000313" key="3">
    <source>
        <dbReference type="Proteomes" id="UP000260823"/>
    </source>
</evidence>
<dbReference type="AlphaFoldDB" id="A0A3E2NJJ9"/>
<feature type="signal peptide" evidence="1">
    <location>
        <begin position="1"/>
        <end position="30"/>
    </location>
</feature>
<evidence type="ECO:0000313" key="2">
    <source>
        <dbReference type="EMBL" id="RFZ81111.1"/>
    </source>
</evidence>
<sequence length="922" mass="101920">MPCYNYKYLKALTLCLLLSVNLLFCNYSIAQDATGLKQILNRAEQYREAFPFEKLHLQTDREQYTIGDTVWLKAYVFNAATYTPSALSSKIYVELINDSSNVVNRFALPLASGLGYGQLILNDKLKDCNYTIRAYTNWMQNFSSEAFTNKHIVVRDVYATDHWLISEEHTTKSQKGENIANLALHLTDLSKMAVAYRDVELQVTNGKRNLFKSTFTTSDGGNLKATIPLPEAKDVSNLSIILTDKITKKKLSLPFSPGGQYQKIDLQFMPEGGTIISGLPVRVGFKAIAENGLGICIRGSIIDNLGQEVNTFAATHLGMGYFILIPEAGKTYSAKYNFGGVSHIVPLPVAKTSGISLRGDALSSTDTVFVVMRTTPDIAAADKKYNLVVHSADLVYYGSLIKLTNGFARTAISKKLLNSGIVSISLLDGSTPVASRRLFIDHNDRLQLSVTPGSPTPGLKDSVSLTVNVCDAEGKPVVGSFGLAVIDNALNKTSSTDNITSRLLLSSELSGYVEESSWYFAKNDPERMKALDILMLCQGWRGFDWSLVNAPIVKPRFAPETSEQLSGNLRSLFKKPIRKAQVKLFSMSKKYGLILQDTTSDDYGEFRFDNLPILDTINYTLRVVKEQGGESIPNINLNEFTPAKIGKQLITYAPWYTVQNDTSLAAYLKGPKPFKNIPGINPADVKGRLLNEVTIKGKKAYIKSGRYSGSEIKQITEEELIQAKKSTLYNILLSKVKRLGVSNLYSEGPFGRAAFHPDPALVIGLQRVADIIVDGQSSLAMMGMSEGLGLTNEMLDFLKYMSADEVKDIRVAGDFEYFITVTTRSGNGYFTRTNNNIVRYTPVPYCFPAQFYRPRYKPADTAPLVARPTLHWEPNLITDKDGNATLSFYTADKPGKYTITIEGADMAGNFGSKTSEIVIKQQ</sequence>
<dbReference type="RefSeq" id="WP_117385011.1">
    <property type="nucleotide sequence ID" value="NZ_QWDE01000007.1"/>
</dbReference>
<keyword evidence="3" id="KW-1185">Reference proteome</keyword>
<comment type="caution">
    <text evidence="2">The sequence shown here is derived from an EMBL/GenBank/DDBJ whole genome shotgun (WGS) entry which is preliminary data.</text>
</comment>
<dbReference type="OrthoDB" id="609485at2"/>
<keyword evidence="1" id="KW-0732">Signal</keyword>
<protein>
    <recommendedName>
        <fullName evidence="4">Carboxypeptidase regulatory-like domain-containing protein</fullName>
    </recommendedName>
</protein>
<gene>
    <name evidence="2" type="ORF">DYU05_20335</name>
</gene>
<feature type="chain" id="PRO_5017619974" description="Carboxypeptidase regulatory-like domain-containing protein" evidence="1">
    <location>
        <begin position="31"/>
        <end position="922"/>
    </location>
</feature>
<proteinExistence type="predicted"/>